<evidence type="ECO:0000256" key="1">
    <source>
        <dbReference type="SAM" id="Coils"/>
    </source>
</evidence>
<accession>L0K4E1</accession>
<name>L0K4E1_HALHC</name>
<dbReference type="InterPro" id="IPR039076">
    <property type="entry name" value="DivIC"/>
</dbReference>
<feature type="coiled-coil region" evidence="1">
    <location>
        <begin position="45"/>
        <end position="79"/>
    </location>
</feature>
<evidence type="ECO:0000313" key="3">
    <source>
        <dbReference type="EMBL" id="AGB40142.1"/>
    </source>
</evidence>
<dbReference type="RefSeq" id="WP_015325870.1">
    <property type="nucleotide sequence ID" value="NC_019978.1"/>
</dbReference>
<keyword evidence="2" id="KW-0472">Membrane</keyword>
<evidence type="ECO:0000313" key="4">
    <source>
        <dbReference type="Proteomes" id="UP000010880"/>
    </source>
</evidence>
<dbReference type="STRING" id="748449.Halha_0122"/>
<keyword evidence="2" id="KW-1133">Transmembrane helix</keyword>
<keyword evidence="1" id="KW-0175">Coiled coil</keyword>
<dbReference type="InterPro" id="IPR007060">
    <property type="entry name" value="FtsL/DivIC"/>
</dbReference>
<evidence type="ECO:0000256" key="2">
    <source>
        <dbReference type="SAM" id="Phobius"/>
    </source>
</evidence>
<keyword evidence="2" id="KW-0812">Transmembrane</keyword>
<sequence>MGIRQPQKEETRSKFKKIIKLLGIIIGLVVPILILINFYQGHRELQRMNHKIAKLKEEINDLKQEKKELRSRIDQVNSKKIIEQIAREKLGLVKEGEILYIPVEK</sequence>
<proteinExistence type="predicted"/>
<dbReference type="HOGENOM" id="CLU_134863_4_0_9"/>
<gene>
    <name evidence="3" type="ordered locus">Halha_0122</name>
</gene>
<dbReference type="eggNOG" id="COG2919">
    <property type="taxonomic scope" value="Bacteria"/>
</dbReference>
<protein>
    <submittedName>
        <fullName evidence="3">Septum formation initiator</fullName>
    </submittedName>
</protein>
<dbReference type="Pfam" id="PF04977">
    <property type="entry name" value="DivIC"/>
    <property type="match status" value="1"/>
</dbReference>
<dbReference type="GO" id="GO:0051301">
    <property type="term" value="P:cell division"/>
    <property type="evidence" value="ECO:0007669"/>
    <property type="project" value="InterPro"/>
</dbReference>
<dbReference type="PATRIC" id="fig|748449.3.peg.108"/>
<dbReference type="Proteomes" id="UP000010880">
    <property type="component" value="Chromosome"/>
</dbReference>
<dbReference type="OrthoDB" id="9815382at2"/>
<feature type="transmembrane region" description="Helical" evidence="2">
    <location>
        <begin position="21"/>
        <end position="39"/>
    </location>
</feature>
<dbReference type="PANTHER" id="PTHR40027:SF1">
    <property type="entry name" value="CELL DIVISION PROTEIN DIVIC"/>
    <property type="match status" value="1"/>
</dbReference>
<dbReference type="KEGG" id="hhl:Halha_0122"/>
<dbReference type="PANTHER" id="PTHR40027">
    <property type="entry name" value="CELL DIVISION PROTEIN DIVIC"/>
    <property type="match status" value="1"/>
</dbReference>
<reference evidence="4" key="1">
    <citation type="submission" date="2012-02" db="EMBL/GenBank/DDBJ databases">
        <title>The complete genome of Halobacteroides halobius DSM 5150.</title>
        <authorList>
            <person name="Lucas S."/>
            <person name="Copeland A."/>
            <person name="Lapidus A."/>
            <person name="Glavina del Rio T."/>
            <person name="Dalin E."/>
            <person name="Tice H."/>
            <person name="Bruce D."/>
            <person name="Goodwin L."/>
            <person name="Pitluck S."/>
            <person name="Peters L."/>
            <person name="Mikhailova N."/>
            <person name="Gu W."/>
            <person name="Kyrpides N."/>
            <person name="Mavromatis K."/>
            <person name="Ivanova N."/>
            <person name="Brettin T."/>
            <person name="Detter J.C."/>
            <person name="Han C."/>
            <person name="Larimer F."/>
            <person name="Land M."/>
            <person name="Hauser L."/>
            <person name="Markowitz V."/>
            <person name="Cheng J.-F."/>
            <person name="Hugenholtz P."/>
            <person name="Woyke T."/>
            <person name="Wu D."/>
            <person name="Tindall B."/>
            <person name="Pomrenke H."/>
            <person name="Brambilla E."/>
            <person name="Klenk H.-P."/>
            <person name="Eisen J.A."/>
        </authorList>
    </citation>
    <scope>NUCLEOTIDE SEQUENCE [LARGE SCALE GENOMIC DNA]</scope>
    <source>
        <strain evidence="4">ATCC 35273 / DSM 5150 / MD-1</strain>
    </source>
</reference>
<dbReference type="EMBL" id="CP003359">
    <property type="protein sequence ID" value="AGB40142.1"/>
    <property type="molecule type" value="Genomic_DNA"/>
</dbReference>
<keyword evidence="4" id="KW-1185">Reference proteome</keyword>
<dbReference type="AlphaFoldDB" id="L0K4E1"/>
<organism evidence="3 4">
    <name type="scientific">Halobacteroides halobius (strain ATCC 35273 / DSM 5150 / MD-1)</name>
    <dbReference type="NCBI Taxonomy" id="748449"/>
    <lineage>
        <taxon>Bacteria</taxon>
        <taxon>Bacillati</taxon>
        <taxon>Bacillota</taxon>
        <taxon>Clostridia</taxon>
        <taxon>Halanaerobiales</taxon>
        <taxon>Halobacteroidaceae</taxon>
        <taxon>Halobacteroides</taxon>
    </lineage>
</organism>